<comment type="caution">
    <text evidence="2">The sequence shown here is derived from an EMBL/GenBank/DDBJ whole genome shotgun (WGS) entry which is preliminary data.</text>
</comment>
<accession>A0A3A8IT80</accession>
<dbReference type="Proteomes" id="UP000268094">
    <property type="component" value="Unassembled WGS sequence"/>
</dbReference>
<reference evidence="3" key="1">
    <citation type="submission" date="2018-09" db="EMBL/GenBank/DDBJ databases">
        <authorList>
            <person name="Livingstone P.G."/>
            <person name="Whitworth D.E."/>
        </authorList>
    </citation>
    <scope>NUCLEOTIDE SEQUENCE [LARGE SCALE GENOMIC DNA]</scope>
    <source>
        <strain evidence="3">CA054A</strain>
    </source>
</reference>
<keyword evidence="3" id="KW-1185">Reference proteome</keyword>
<protein>
    <submittedName>
        <fullName evidence="2">Uncharacterized protein</fullName>
    </submittedName>
</protein>
<evidence type="ECO:0000313" key="2">
    <source>
        <dbReference type="EMBL" id="RKG86729.1"/>
    </source>
</evidence>
<sequence length="193" mass="20766">MSQAPTGTPADVSRELQALRVELETLRQGQGRLSAQVRQTGGSAVAAVPGTGVTPQESASPPMPEQVEAQRAAAQAARAERQVEAEAELESAANTEARDPEWTRGTESAVARAFQSPTLAGAHLTRVDCRARVCVLEVEHDTPASRAELLPTLMELPELRGQMVLRPAQVQGRAVSRIYLSRPGERLPMTSRR</sequence>
<evidence type="ECO:0000313" key="3">
    <source>
        <dbReference type="Proteomes" id="UP000268094"/>
    </source>
</evidence>
<name>A0A3A8IT80_9BACT</name>
<feature type="compositionally biased region" description="Polar residues" evidence="1">
    <location>
        <begin position="28"/>
        <end position="42"/>
    </location>
</feature>
<gene>
    <name evidence="2" type="ORF">D7V88_17350</name>
</gene>
<dbReference type="EMBL" id="RAVZ01000109">
    <property type="protein sequence ID" value="RKG86729.1"/>
    <property type="molecule type" value="Genomic_DNA"/>
</dbReference>
<dbReference type="AlphaFoldDB" id="A0A3A8IT80"/>
<proteinExistence type="predicted"/>
<feature type="compositionally biased region" description="Low complexity" evidence="1">
    <location>
        <begin position="65"/>
        <end position="77"/>
    </location>
</feature>
<feature type="region of interest" description="Disordered" evidence="1">
    <location>
        <begin position="28"/>
        <end position="106"/>
    </location>
</feature>
<evidence type="ECO:0000256" key="1">
    <source>
        <dbReference type="SAM" id="MobiDB-lite"/>
    </source>
</evidence>
<dbReference type="OrthoDB" id="5383381at2"/>
<organism evidence="2 3">
    <name type="scientific">Corallococcus terminator</name>
    <dbReference type="NCBI Taxonomy" id="2316733"/>
    <lineage>
        <taxon>Bacteria</taxon>
        <taxon>Pseudomonadati</taxon>
        <taxon>Myxococcota</taxon>
        <taxon>Myxococcia</taxon>
        <taxon>Myxococcales</taxon>
        <taxon>Cystobacterineae</taxon>
        <taxon>Myxococcaceae</taxon>
        <taxon>Corallococcus</taxon>
    </lineage>
</organism>